<keyword evidence="6" id="KW-0326">Glycosidase</keyword>
<keyword evidence="4 9" id="KW-0732">Signal</keyword>
<gene>
    <name evidence="12" type="ORF">BP6252_07132</name>
</gene>
<evidence type="ECO:0000256" key="7">
    <source>
        <dbReference type="ARBA" id="ARBA00023316"/>
    </source>
</evidence>
<keyword evidence="5" id="KW-0378">Hydrolase</keyword>
<evidence type="ECO:0000256" key="8">
    <source>
        <dbReference type="SAM" id="MobiDB-lite"/>
    </source>
</evidence>
<dbReference type="Proteomes" id="UP000256645">
    <property type="component" value="Unassembled WGS sequence"/>
</dbReference>
<organism evidence="12 13">
    <name type="scientific">Coleophoma cylindrospora</name>
    <dbReference type="NCBI Taxonomy" id="1849047"/>
    <lineage>
        <taxon>Eukaryota</taxon>
        <taxon>Fungi</taxon>
        <taxon>Dikarya</taxon>
        <taxon>Ascomycota</taxon>
        <taxon>Pezizomycotina</taxon>
        <taxon>Leotiomycetes</taxon>
        <taxon>Helotiales</taxon>
        <taxon>Dermateaceae</taxon>
        <taxon>Coleophoma</taxon>
    </lineage>
</organism>
<evidence type="ECO:0000256" key="3">
    <source>
        <dbReference type="ARBA" id="ARBA00012780"/>
    </source>
</evidence>
<dbReference type="InterPro" id="IPR018807">
    <property type="entry name" value="YJL171C/Tos1_N"/>
</dbReference>
<comment type="catalytic activity">
    <reaction evidence="1">
        <text>Hydrolysis of (1-&gt;3)-beta-D-glucosidic linkages in (1-&gt;3)-beta-D-glucans.</text>
        <dbReference type="EC" id="3.2.1.39"/>
    </reaction>
</comment>
<dbReference type="EMBL" id="PDLM01000007">
    <property type="protein sequence ID" value="RDW73225.1"/>
    <property type="molecule type" value="Genomic_DNA"/>
</dbReference>
<evidence type="ECO:0000256" key="1">
    <source>
        <dbReference type="ARBA" id="ARBA00000382"/>
    </source>
</evidence>
<dbReference type="EC" id="3.2.1.39" evidence="3"/>
<feature type="domain" description="Cell wall protein YJL171C/Tos1 C-terminal" evidence="10">
    <location>
        <begin position="328"/>
        <end position="548"/>
    </location>
</feature>
<comment type="similarity">
    <text evidence="2">Belongs to the PGA52 family.</text>
</comment>
<keyword evidence="13" id="KW-1185">Reference proteome</keyword>
<evidence type="ECO:0000256" key="5">
    <source>
        <dbReference type="ARBA" id="ARBA00022801"/>
    </source>
</evidence>
<evidence type="ECO:0000256" key="9">
    <source>
        <dbReference type="SAM" id="SignalP"/>
    </source>
</evidence>
<feature type="signal peptide" evidence="9">
    <location>
        <begin position="1"/>
        <end position="20"/>
    </location>
</feature>
<evidence type="ECO:0000256" key="2">
    <source>
        <dbReference type="ARBA" id="ARBA00006055"/>
    </source>
</evidence>
<comment type="caution">
    <text evidence="12">The sequence shown here is derived from an EMBL/GenBank/DDBJ whole genome shotgun (WGS) entry which is preliminary data.</text>
</comment>
<dbReference type="GO" id="GO:0009277">
    <property type="term" value="C:fungal-type cell wall"/>
    <property type="evidence" value="ECO:0007669"/>
    <property type="project" value="TreeGrafter"/>
</dbReference>
<proteinExistence type="inferred from homology"/>
<reference evidence="12 13" key="1">
    <citation type="journal article" date="2018" name="IMA Fungus">
        <title>IMA Genome-F 9: Draft genome sequence of Annulohypoxylon stygium, Aspergillus mulundensis, Berkeleyomyces basicola (syn. Thielaviopsis basicola), Ceratocystis smalleyi, two Cercospora beticola strains, Coleophoma cylindrospora, Fusarium fracticaudum, Phialophora cf. hyalina, and Morchella septimelata.</title>
        <authorList>
            <person name="Wingfield B.D."/>
            <person name="Bills G.F."/>
            <person name="Dong Y."/>
            <person name="Huang W."/>
            <person name="Nel W.J."/>
            <person name="Swalarsk-Parry B.S."/>
            <person name="Vaghefi N."/>
            <person name="Wilken P.M."/>
            <person name="An Z."/>
            <person name="de Beer Z.W."/>
            <person name="De Vos L."/>
            <person name="Chen L."/>
            <person name="Duong T.A."/>
            <person name="Gao Y."/>
            <person name="Hammerbacher A."/>
            <person name="Kikkert J.R."/>
            <person name="Li Y."/>
            <person name="Li H."/>
            <person name="Li K."/>
            <person name="Li Q."/>
            <person name="Liu X."/>
            <person name="Ma X."/>
            <person name="Naidoo K."/>
            <person name="Pethybridge S.J."/>
            <person name="Sun J."/>
            <person name="Steenkamp E.T."/>
            <person name="van der Nest M.A."/>
            <person name="van Wyk S."/>
            <person name="Wingfield M.J."/>
            <person name="Xiong C."/>
            <person name="Yue Q."/>
            <person name="Zhang X."/>
        </authorList>
    </citation>
    <scope>NUCLEOTIDE SEQUENCE [LARGE SCALE GENOMIC DNA]</scope>
    <source>
        <strain evidence="12 13">BP6252</strain>
    </source>
</reference>
<sequence length="564" mass="59901">MKHHGTIVVALATLVSLSMAAGDFCSLGSTEIDGNWFCQAVTAIQYTNVGFPGSYNQITDMPPNGECASVPINFNGPLSPLDGEVSVHFRGPLQLKQFAAYTPSSTNSKTKRARSDSFAHRKGHKHSHHKKHADFKDQMERRQEWVTATIDGNIVSWTMAYPNPEPTAEAVGAEPPAPAMVTAVIDGKVVSWTNNYFGPSSTPSAATTITSQEITATVHITETAPTRTTTVTLSQVANYGQAVATTLFTTVNAATQAADMITATINGNVVSWSNNYYGAPAKPTSDNVVEALVVSGSPSTQAQPVSKTSYPTSSSLREDASYDKVEVYTRIGYYDSVSQTLDNLVFLGNHGGEGSGVVDLVYGASLSYINPAASGGAEGPTILEDCTLPSNTEVVIMHAAECSETDCGYFRPGSVAHHGFDGADKIFLLEFAMPHDTSSDLNNDMPSIWLLNAQIPRTLQYGSANCSCWTSGCGEFDIAEAVNPGSTFLKSTLHTNTPGGDSDYIARPTESTMKLAVIFDASASTIHIQVLDDSTQFTASMSMTEVEQMCSSSGGKTSTFAVAT</sequence>
<name>A0A3D8RGP2_9HELO</name>
<dbReference type="AlphaFoldDB" id="A0A3D8RGP2"/>
<dbReference type="STRING" id="1849047.A0A3D8RGP2"/>
<evidence type="ECO:0000313" key="13">
    <source>
        <dbReference type="Proteomes" id="UP000256645"/>
    </source>
</evidence>
<dbReference type="PANTHER" id="PTHR31737">
    <property type="entry name" value="PROTEIN TOS1"/>
    <property type="match status" value="1"/>
</dbReference>
<feature type="region of interest" description="Disordered" evidence="8">
    <location>
        <begin position="101"/>
        <end position="137"/>
    </location>
</feature>
<dbReference type="Pfam" id="PF10290">
    <property type="entry name" value="YJL171C_Tos1_N"/>
    <property type="match status" value="1"/>
</dbReference>
<feature type="compositionally biased region" description="Basic residues" evidence="8">
    <location>
        <begin position="120"/>
        <end position="133"/>
    </location>
</feature>
<evidence type="ECO:0000259" key="10">
    <source>
        <dbReference type="Pfam" id="PF10287"/>
    </source>
</evidence>
<dbReference type="PANTHER" id="PTHR31737:SF2">
    <property type="entry name" value="PROTEIN TOS1"/>
    <property type="match status" value="1"/>
</dbReference>
<evidence type="ECO:0000259" key="11">
    <source>
        <dbReference type="Pfam" id="PF10290"/>
    </source>
</evidence>
<evidence type="ECO:0000256" key="6">
    <source>
        <dbReference type="ARBA" id="ARBA00023295"/>
    </source>
</evidence>
<dbReference type="OrthoDB" id="118256at2759"/>
<accession>A0A3D8RGP2</accession>
<dbReference type="InterPro" id="IPR018805">
    <property type="entry name" value="YJL171C/Tos1_C"/>
</dbReference>
<evidence type="ECO:0000313" key="12">
    <source>
        <dbReference type="EMBL" id="RDW73225.1"/>
    </source>
</evidence>
<dbReference type="GO" id="GO:0071555">
    <property type="term" value="P:cell wall organization"/>
    <property type="evidence" value="ECO:0007669"/>
    <property type="project" value="UniProtKB-KW"/>
</dbReference>
<keyword evidence="7" id="KW-0961">Cell wall biogenesis/degradation</keyword>
<dbReference type="GO" id="GO:0042973">
    <property type="term" value="F:glucan endo-1,3-beta-D-glucosidase activity"/>
    <property type="evidence" value="ECO:0007669"/>
    <property type="project" value="UniProtKB-EC"/>
</dbReference>
<feature type="chain" id="PRO_5017808984" description="glucan endo-1,3-beta-D-glucosidase" evidence="9">
    <location>
        <begin position="21"/>
        <end position="564"/>
    </location>
</feature>
<evidence type="ECO:0000256" key="4">
    <source>
        <dbReference type="ARBA" id="ARBA00022729"/>
    </source>
</evidence>
<dbReference type="Pfam" id="PF10287">
    <property type="entry name" value="YJL171C_Tos1_C"/>
    <property type="match status" value="1"/>
</dbReference>
<feature type="domain" description="Cell wall protein YJL171C/Tos1 N-terminal" evidence="11">
    <location>
        <begin position="43"/>
        <end position="103"/>
    </location>
</feature>
<protein>
    <recommendedName>
        <fullName evidence="3">glucan endo-1,3-beta-D-glucosidase</fullName>
        <ecNumber evidence="3">3.2.1.39</ecNumber>
    </recommendedName>
</protein>